<name>A0ACD6B8W7_9CAUD</name>
<proteinExistence type="evidence at protein level"/>
<protein>
    <submittedName>
        <fullName evidence="1">Uncharacterized protein</fullName>
    </submittedName>
</protein>
<organism evidence="1">
    <name type="scientific">Nostoc phage A1</name>
    <dbReference type="NCBI Taxonomy" id="1775256"/>
    <lineage>
        <taxon>Viruses</taxon>
        <taxon>Duplodnaviria</taxon>
        <taxon>Heunggongvirae</taxon>
        <taxon>Uroviricota</taxon>
        <taxon>Caudoviricetes</taxon>
    </lineage>
</organism>
<sequence>MSKFLKNRAVVNGLPVIKNPGKYQHCYLIEYEDSTNVKQTPTENKNKQQQGFPVYLFMMNPENITYNLPINYQEIAIPFTAKNQLNYSNGGNIVMTMSNLILDTMDEKRSLQPLIDRLIALREPTVKKGLKSHPKILAFKWGSNTFAPCVLTNISFDVTRWIDGYPTKARVNMSLKEIQKPSSDSKALEEAKKKVKVETVQNGNLKKTLSEKQLIDGVKRVTEYLKKIYLFNHVQYKIFCPILKA</sequence>
<evidence type="ECO:0000313" key="1">
    <source>
        <dbReference type="EMBL" id="AND75594.1"/>
    </source>
</evidence>
<reference evidence="1" key="1">
    <citation type="journal article" date="2016" name="MBio">
        <title>Viruses Infecting a Freshwater Filamentous Cyanobacterium (Nostoc sp.) Encode a Functional CRISPR Array and a Proteobacterial DNA Polymerase B.</title>
        <authorList>
            <person name="Chenard C."/>
            <person name="Wirth J.F."/>
            <person name="Suttle C.A."/>
        </authorList>
    </citation>
    <scope>NUCLEOTIDE SEQUENCE</scope>
</reference>
<accession>A0A191SAW7</accession>
<dbReference type="EMBL" id="KU234533">
    <property type="protein sequence ID" value="AND75594.1"/>
    <property type="molecule type" value="Genomic_DNA"/>
</dbReference>
<keyword evidence="2" id="KW-0002">3D-structure</keyword>
<dbReference type="PDB" id="8KEA">
    <property type="method" value="EM"/>
    <property type="resolution" value="3.44 A"/>
    <property type="chains" value="P/Q/R/S/T/U=1-231"/>
</dbReference>
<accession>A0ACD6B8W7</accession>
<reference evidence="2" key="2">
    <citation type="journal article" date="2024" name="Nat. Commun.">
        <title>Structure of the intact tail machine of Anabaena myophage A-1(L).</title>
        <authorList>
            <person name="Yu R.C."/>
            <person name="Yang F."/>
            <person name="Zhang H.Y."/>
            <person name="Hou P."/>
            <person name="Du K."/>
            <person name="Zhu J."/>
            <person name="Cui N."/>
            <person name="Xu X."/>
            <person name="Chen Y."/>
            <person name="Li Q."/>
            <person name="Zhou C.Z."/>
        </authorList>
    </citation>
    <scope>STRUCTURE BY ELECTRON MICROSCOPY (3.44 ANGSTROMS) OF 1-231</scope>
</reference>
<evidence type="ECO:0007829" key="2">
    <source>
        <dbReference type="PDB" id="8KEA"/>
    </source>
</evidence>